<accession>A0A941CTM9</accession>
<name>A0A941CTM9_9BACI</name>
<keyword evidence="2" id="KW-1185">Reference proteome</keyword>
<dbReference type="NCBIfam" id="NF040877">
    <property type="entry name" value="SE1832_fam"/>
    <property type="match status" value="1"/>
</dbReference>
<reference evidence="1 2" key="1">
    <citation type="submission" date="2021-04" db="EMBL/GenBank/DDBJ databases">
        <title>Allobacillus sp. nov. SKP8-2 isolated from shrimp paste.</title>
        <authorList>
            <person name="Tanasupawat S."/>
            <person name="Yiamsombat S."/>
            <person name="Kanchanasin P."/>
            <person name="Kuncharoen N."/>
        </authorList>
    </citation>
    <scope>NUCLEOTIDE SEQUENCE [LARGE SCALE GENOMIC DNA]</scope>
    <source>
        <strain evidence="1 2">SKP8-2</strain>
    </source>
</reference>
<evidence type="ECO:0000313" key="2">
    <source>
        <dbReference type="Proteomes" id="UP000675431"/>
    </source>
</evidence>
<evidence type="ECO:0000313" key="1">
    <source>
        <dbReference type="EMBL" id="MBR7553727.1"/>
    </source>
</evidence>
<proteinExistence type="predicted"/>
<comment type="caution">
    <text evidence="1">The sequence shown here is derived from an EMBL/GenBank/DDBJ whole genome shotgun (WGS) entry which is preliminary data.</text>
</comment>
<dbReference type="AlphaFoldDB" id="A0A941CTM9"/>
<organism evidence="1 2">
    <name type="scientific">Allobacillus saliphilus</name>
    <dbReference type="NCBI Taxonomy" id="2912308"/>
    <lineage>
        <taxon>Bacteria</taxon>
        <taxon>Bacillati</taxon>
        <taxon>Bacillota</taxon>
        <taxon>Bacilli</taxon>
        <taxon>Bacillales</taxon>
        <taxon>Bacillaceae</taxon>
        <taxon>Allobacillus</taxon>
    </lineage>
</organism>
<dbReference type="InterPro" id="IPR048062">
    <property type="entry name" value="SE1832-like"/>
</dbReference>
<sequence>MKKSELESEIAHLKSDYIRIQSDLDKMESVGGSITPIEKVLEKIEIELAEKKKQLKEMEE</sequence>
<dbReference type="Proteomes" id="UP000675431">
    <property type="component" value="Unassembled WGS sequence"/>
</dbReference>
<gene>
    <name evidence="1" type="ORF">KC820_06100</name>
</gene>
<protein>
    <submittedName>
        <fullName evidence="1">Uncharacterized protein</fullName>
    </submittedName>
</protein>
<dbReference type="EMBL" id="JAGSIE010000015">
    <property type="protein sequence ID" value="MBR7553727.1"/>
    <property type="molecule type" value="Genomic_DNA"/>
</dbReference>
<dbReference type="RefSeq" id="WP_212369279.1">
    <property type="nucleotide sequence ID" value="NZ_JAGSIE010000015.1"/>
</dbReference>